<dbReference type="Gene3D" id="1.10.540.10">
    <property type="entry name" value="Acyl-CoA dehydrogenase/oxidase, N-terminal domain"/>
    <property type="match status" value="1"/>
</dbReference>
<keyword evidence="4 5" id="KW-0274">FAD</keyword>
<dbReference type="InterPro" id="IPR006091">
    <property type="entry name" value="Acyl-CoA_Oxase/DH_mid-dom"/>
</dbReference>
<evidence type="ECO:0000259" key="6">
    <source>
        <dbReference type="Pfam" id="PF00441"/>
    </source>
</evidence>
<comment type="caution">
    <text evidence="9">The sequence shown here is derived from an EMBL/GenBank/DDBJ whole genome shotgun (WGS) entry which is preliminary data.</text>
</comment>
<organism evidence="9 10">
    <name type="scientific">Streptomyces synnematoformans</name>
    <dbReference type="NCBI Taxonomy" id="415721"/>
    <lineage>
        <taxon>Bacteria</taxon>
        <taxon>Bacillati</taxon>
        <taxon>Actinomycetota</taxon>
        <taxon>Actinomycetes</taxon>
        <taxon>Kitasatosporales</taxon>
        <taxon>Streptomycetaceae</taxon>
        <taxon>Streptomyces</taxon>
    </lineage>
</organism>
<dbReference type="Pfam" id="PF02770">
    <property type="entry name" value="Acyl-CoA_dh_M"/>
    <property type="match status" value="1"/>
</dbReference>
<evidence type="ECO:0000256" key="5">
    <source>
        <dbReference type="RuleBase" id="RU362125"/>
    </source>
</evidence>
<dbReference type="PANTHER" id="PTHR43884">
    <property type="entry name" value="ACYL-COA DEHYDROGENASE"/>
    <property type="match status" value="1"/>
</dbReference>
<evidence type="ECO:0000256" key="3">
    <source>
        <dbReference type="ARBA" id="ARBA00022630"/>
    </source>
</evidence>
<gene>
    <name evidence="9" type="ORF">GCM10009802_11220</name>
</gene>
<keyword evidence="10" id="KW-1185">Reference proteome</keyword>
<dbReference type="InterPro" id="IPR037069">
    <property type="entry name" value="AcylCoA_DH/ox_N_sf"/>
</dbReference>
<dbReference type="InterPro" id="IPR009100">
    <property type="entry name" value="AcylCoA_DH/oxidase_NM_dom_sf"/>
</dbReference>
<evidence type="ECO:0000256" key="2">
    <source>
        <dbReference type="ARBA" id="ARBA00009347"/>
    </source>
</evidence>
<evidence type="ECO:0000313" key="9">
    <source>
        <dbReference type="EMBL" id="GAA2112839.1"/>
    </source>
</evidence>
<protein>
    <submittedName>
        <fullName evidence="9">Acyl-CoA dehydrogenase family protein</fullName>
    </submittedName>
</protein>
<comment type="similarity">
    <text evidence="2 5">Belongs to the acyl-CoA dehydrogenase family.</text>
</comment>
<dbReference type="InterPro" id="IPR006089">
    <property type="entry name" value="Acyl-CoA_DH_CS"/>
</dbReference>
<sequence>MPQPEPQQPQPQAFALDPGLQRWCAELRAFAAWRLRPLAEAGEPGRVNRPLLAALGAPGEDGGPGLLARVFPDAGPVSALTLCLLRESLAHECTEAETALALQGLGAYPVVQAGTPEQRRRWLPEVTAGRAVAAFALTEPEAGSDAAALRLAAEPDGPGRWRLTGEKKWISNAPEADFATVFARTGPAADSPAAGSAAAGSAAAESAAGSRGTGARGVTAFLVPADRPGLTGEPLHMLSPHPIGTLRFDGVPVTTADVLGEVGGGFRTAMATLNLFRPSVGAFAVGMAQAALDAALAHAERREAFGGPLKDLQSVAHTLAETATRVEAARLLVYAAAAAYDAGAPDVARRSAMAKLLATETAQAAVDAAVQVHGARALEAGHLLEHLYREVRAPRIYEGATEVQRSIIARELYRR</sequence>
<dbReference type="Gene3D" id="2.40.110.10">
    <property type="entry name" value="Butyryl-CoA Dehydrogenase, subunit A, domain 2"/>
    <property type="match status" value="1"/>
</dbReference>
<dbReference type="InterPro" id="IPR013786">
    <property type="entry name" value="AcylCoA_DH/ox_N"/>
</dbReference>
<reference evidence="9 10" key="1">
    <citation type="journal article" date="2019" name="Int. J. Syst. Evol. Microbiol.">
        <title>The Global Catalogue of Microorganisms (GCM) 10K type strain sequencing project: providing services to taxonomists for standard genome sequencing and annotation.</title>
        <authorList>
            <consortium name="The Broad Institute Genomics Platform"/>
            <consortium name="The Broad Institute Genome Sequencing Center for Infectious Disease"/>
            <person name="Wu L."/>
            <person name="Ma J."/>
        </authorList>
    </citation>
    <scope>NUCLEOTIDE SEQUENCE [LARGE SCALE GENOMIC DNA]</scope>
    <source>
        <strain evidence="9 10">JCM 15481</strain>
    </source>
</reference>
<evidence type="ECO:0000259" key="8">
    <source>
        <dbReference type="Pfam" id="PF02771"/>
    </source>
</evidence>
<dbReference type="Proteomes" id="UP001500443">
    <property type="component" value="Unassembled WGS sequence"/>
</dbReference>
<keyword evidence="5" id="KW-0560">Oxidoreductase</keyword>
<dbReference type="PROSITE" id="PS00072">
    <property type="entry name" value="ACYL_COA_DH_1"/>
    <property type="match status" value="1"/>
</dbReference>
<dbReference type="Pfam" id="PF00441">
    <property type="entry name" value="Acyl-CoA_dh_1"/>
    <property type="match status" value="1"/>
</dbReference>
<dbReference type="EMBL" id="BAAAPF010000017">
    <property type="protein sequence ID" value="GAA2112839.1"/>
    <property type="molecule type" value="Genomic_DNA"/>
</dbReference>
<comment type="cofactor">
    <cofactor evidence="1 5">
        <name>FAD</name>
        <dbReference type="ChEBI" id="CHEBI:57692"/>
    </cofactor>
</comment>
<name>A0ABN2XJT3_9ACTN</name>
<evidence type="ECO:0000313" key="10">
    <source>
        <dbReference type="Proteomes" id="UP001500443"/>
    </source>
</evidence>
<feature type="domain" description="Acyl-CoA oxidase/dehydrogenase middle" evidence="7">
    <location>
        <begin position="134"/>
        <end position="186"/>
    </location>
</feature>
<dbReference type="Gene3D" id="1.20.140.10">
    <property type="entry name" value="Butyryl-CoA Dehydrogenase, subunit A, domain 3"/>
    <property type="match status" value="1"/>
</dbReference>
<dbReference type="SUPFAM" id="SSF47203">
    <property type="entry name" value="Acyl-CoA dehydrogenase C-terminal domain-like"/>
    <property type="match status" value="1"/>
</dbReference>
<evidence type="ECO:0000256" key="4">
    <source>
        <dbReference type="ARBA" id="ARBA00022827"/>
    </source>
</evidence>
<feature type="domain" description="Acyl-CoA dehydrogenase/oxidase C-terminal" evidence="6">
    <location>
        <begin position="263"/>
        <end position="412"/>
    </location>
</feature>
<accession>A0ABN2XJT3</accession>
<keyword evidence="3 5" id="KW-0285">Flavoprotein</keyword>
<dbReference type="InterPro" id="IPR009075">
    <property type="entry name" value="AcylCo_DH/oxidase_C"/>
</dbReference>
<evidence type="ECO:0000259" key="7">
    <source>
        <dbReference type="Pfam" id="PF02770"/>
    </source>
</evidence>
<evidence type="ECO:0000256" key="1">
    <source>
        <dbReference type="ARBA" id="ARBA00001974"/>
    </source>
</evidence>
<dbReference type="InterPro" id="IPR046373">
    <property type="entry name" value="Acyl-CoA_Oxase/DH_mid-dom_sf"/>
</dbReference>
<dbReference type="InterPro" id="IPR036250">
    <property type="entry name" value="AcylCo_DH-like_C"/>
</dbReference>
<dbReference type="Pfam" id="PF02771">
    <property type="entry name" value="Acyl-CoA_dh_N"/>
    <property type="match status" value="1"/>
</dbReference>
<feature type="domain" description="Acyl-CoA dehydrogenase/oxidase N-terminal" evidence="8">
    <location>
        <begin position="25"/>
        <end position="129"/>
    </location>
</feature>
<proteinExistence type="inferred from homology"/>
<dbReference type="SUPFAM" id="SSF56645">
    <property type="entry name" value="Acyl-CoA dehydrogenase NM domain-like"/>
    <property type="match status" value="1"/>
</dbReference>
<dbReference type="PANTHER" id="PTHR43884:SF22">
    <property type="entry name" value="BLR3437 PROTEIN"/>
    <property type="match status" value="1"/>
</dbReference>
<dbReference type="RefSeq" id="WP_344288484.1">
    <property type="nucleotide sequence ID" value="NZ_BAAAPF010000017.1"/>
</dbReference>